<dbReference type="AlphaFoldDB" id="A0A9Q0KP18"/>
<proteinExistence type="inferred from homology"/>
<dbReference type="PANTHER" id="PTHR43391">
    <property type="entry name" value="RETINOL DEHYDROGENASE-RELATED"/>
    <property type="match status" value="1"/>
</dbReference>
<dbReference type="Gene3D" id="3.40.50.720">
    <property type="entry name" value="NAD(P)-binding Rossmann-like Domain"/>
    <property type="match status" value="1"/>
</dbReference>
<keyword evidence="2" id="KW-0560">Oxidoreductase</keyword>
<protein>
    <submittedName>
        <fullName evidence="3">Uncharacterized protein</fullName>
    </submittedName>
</protein>
<evidence type="ECO:0000256" key="1">
    <source>
        <dbReference type="ARBA" id="ARBA00006484"/>
    </source>
</evidence>
<dbReference type="GO" id="GO:0016491">
    <property type="term" value="F:oxidoreductase activity"/>
    <property type="evidence" value="ECO:0007669"/>
    <property type="project" value="UniProtKB-KW"/>
</dbReference>
<dbReference type="SUPFAM" id="SSF51735">
    <property type="entry name" value="NAD(P)-binding Rossmann-fold domains"/>
    <property type="match status" value="1"/>
</dbReference>
<dbReference type="PANTHER" id="PTHR43391:SF89">
    <property type="entry name" value="11-BETA-HYDROXYSTEROID DEHYDROGENASE 1A-RELATED"/>
    <property type="match status" value="1"/>
</dbReference>
<dbReference type="InterPro" id="IPR036291">
    <property type="entry name" value="NAD(P)-bd_dom_sf"/>
</dbReference>
<dbReference type="Proteomes" id="UP001141806">
    <property type="component" value="Unassembled WGS sequence"/>
</dbReference>
<name>A0A9Q0KP18_9MAGN</name>
<keyword evidence="4" id="KW-1185">Reference proteome</keyword>
<evidence type="ECO:0000256" key="2">
    <source>
        <dbReference type="ARBA" id="ARBA00023002"/>
    </source>
</evidence>
<comment type="caution">
    <text evidence="3">The sequence shown here is derived from an EMBL/GenBank/DDBJ whole genome shotgun (WGS) entry which is preliminary data.</text>
</comment>
<gene>
    <name evidence="3" type="ORF">NE237_007297</name>
</gene>
<organism evidence="3 4">
    <name type="scientific">Protea cynaroides</name>
    <dbReference type="NCBI Taxonomy" id="273540"/>
    <lineage>
        <taxon>Eukaryota</taxon>
        <taxon>Viridiplantae</taxon>
        <taxon>Streptophyta</taxon>
        <taxon>Embryophyta</taxon>
        <taxon>Tracheophyta</taxon>
        <taxon>Spermatophyta</taxon>
        <taxon>Magnoliopsida</taxon>
        <taxon>Proteales</taxon>
        <taxon>Proteaceae</taxon>
        <taxon>Protea</taxon>
    </lineage>
</organism>
<comment type="similarity">
    <text evidence="1">Belongs to the short-chain dehydrogenases/reductases (SDR) family.</text>
</comment>
<dbReference type="GO" id="GO:0005829">
    <property type="term" value="C:cytosol"/>
    <property type="evidence" value="ECO:0007669"/>
    <property type="project" value="TreeGrafter"/>
</dbReference>
<reference evidence="3" key="1">
    <citation type="journal article" date="2023" name="Plant J.">
        <title>The genome of the king protea, Protea cynaroides.</title>
        <authorList>
            <person name="Chang J."/>
            <person name="Duong T.A."/>
            <person name="Schoeman C."/>
            <person name="Ma X."/>
            <person name="Roodt D."/>
            <person name="Barker N."/>
            <person name="Li Z."/>
            <person name="Van de Peer Y."/>
            <person name="Mizrachi E."/>
        </authorList>
    </citation>
    <scope>NUCLEOTIDE SEQUENCE</scope>
    <source>
        <tissue evidence="3">Young leaves</tissue>
    </source>
</reference>
<sequence length="135" mass="15196">MGGDIGITIVTPGFIESEMTKGRYLTKEGEMEVDQEIRDVLVGFIPVGYTEECAKAILNSACRGDRYLTMPSWFRVLYLWRVLCPEVLEWCYRLLYVTGPGASQRDAPSKMILHLTGAKNLLYSSSIQSSHLNQV</sequence>
<dbReference type="OrthoDB" id="47007at2759"/>
<accession>A0A9Q0KP18</accession>
<dbReference type="EMBL" id="JAMYWD010000004">
    <property type="protein sequence ID" value="KAJ4974123.1"/>
    <property type="molecule type" value="Genomic_DNA"/>
</dbReference>
<evidence type="ECO:0000313" key="3">
    <source>
        <dbReference type="EMBL" id="KAJ4974123.1"/>
    </source>
</evidence>
<evidence type="ECO:0000313" key="4">
    <source>
        <dbReference type="Proteomes" id="UP001141806"/>
    </source>
</evidence>